<organism evidence="1 2">
    <name type="scientific">Caenorhabditis auriculariae</name>
    <dbReference type="NCBI Taxonomy" id="2777116"/>
    <lineage>
        <taxon>Eukaryota</taxon>
        <taxon>Metazoa</taxon>
        <taxon>Ecdysozoa</taxon>
        <taxon>Nematoda</taxon>
        <taxon>Chromadorea</taxon>
        <taxon>Rhabditida</taxon>
        <taxon>Rhabditina</taxon>
        <taxon>Rhabditomorpha</taxon>
        <taxon>Rhabditoidea</taxon>
        <taxon>Rhabditidae</taxon>
        <taxon>Peloderinae</taxon>
        <taxon>Caenorhabditis</taxon>
    </lineage>
</organism>
<evidence type="ECO:0000313" key="2">
    <source>
        <dbReference type="Proteomes" id="UP000835052"/>
    </source>
</evidence>
<accession>A0A8S1HVV0</accession>
<dbReference type="EMBL" id="CAJGYM010000224">
    <property type="protein sequence ID" value="CAD6199999.1"/>
    <property type="molecule type" value="Genomic_DNA"/>
</dbReference>
<name>A0A8S1HVV0_9PELO</name>
<proteinExistence type="predicted"/>
<keyword evidence="2" id="KW-1185">Reference proteome</keyword>
<protein>
    <submittedName>
        <fullName evidence="1">Uncharacterized protein</fullName>
    </submittedName>
</protein>
<evidence type="ECO:0000313" key="1">
    <source>
        <dbReference type="EMBL" id="CAD6199999.1"/>
    </source>
</evidence>
<dbReference type="Proteomes" id="UP000835052">
    <property type="component" value="Unassembled WGS sequence"/>
</dbReference>
<reference evidence="1" key="1">
    <citation type="submission" date="2020-10" db="EMBL/GenBank/DDBJ databases">
        <authorList>
            <person name="Kikuchi T."/>
        </authorList>
    </citation>
    <scope>NUCLEOTIDE SEQUENCE</scope>
    <source>
        <strain evidence="1">NKZ352</strain>
    </source>
</reference>
<gene>
    <name evidence="1" type="ORF">CAUJ_LOCUS15898</name>
</gene>
<sequence length="74" mass="8638">MPYYGQGNRTPMEKARGLLIAEIDRKNEIIKYLEMDMFDKKRMFIGNIETEENIRIKTLRGREGTKSSQLQNGA</sequence>
<dbReference type="AlphaFoldDB" id="A0A8S1HVV0"/>
<comment type="caution">
    <text evidence="1">The sequence shown here is derived from an EMBL/GenBank/DDBJ whole genome shotgun (WGS) entry which is preliminary data.</text>
</comment>